<feature type="repeat" description="TPR" evidence="5">
    <location>
        <begin position="245"/>
        <end position="278"/>
    </location>
</feature>
<keyword evidence="6" id="KW-0175">Coiled coil</keyword>
<keyword evidence="3" id="KW-0677">Repeat</keyword>
<organism evidence="8 9">
    <name type="scientific">Syphacia muris</name>
    <dbReference type="NCBI Taxonomy" id="451379"/>
    <lineage>
        <taxon>Eukaryota</taxon>
        <taxon>Metazoa</taxon>
        <taxon>Ecdysozoa</taxon>
        <taxon>Nematoda</taxon>
        <taxon>Chromadorea</taxon>
        <taxon>Rhabditida</taxon>
        <taxon>Spirurina</taxon>
        <taxon>Oxyuridomorpha</taxon>
        <taxon>Oxyuroidea</taxon>
        <taxon>Oxyuridae</taxon>
        <taxon>Syphacia</taxon>
    </lineage>
</organism>
<comment type="subcellular location">
    <subcellularLocation>
        <location evidence="1">Cytoplasm</location>
    </subcellularLocation>
</comment>
<dbReference type="InterPro" id="IPR011990">
    <property type="entry name" value="TPR-like_helical_dom_sf"/>
</dbReference>
<dbReference type="SUPFAM" id="SSF54534">
    <property type="entry name" value="FKBP-like"/>
    <property type="match status" value="1"/>
</dbReference>
<sequence length="348" mass="40492">MSHKQQLKTVKRTLNAGHGELPEYCDGTKAIFDYEVLKPLVDVNVEGFPDSRDQYEMIDSTRRSYPHGYGKPLELVFGKKFQLPVLETCLKTMDIDEISQFDIDASELYSFPNVSAKLRDIAKQEEGVAKGDAEQHRHHCALGGFGTGYPELDELIKEPKSLRFIIHLLNVLQIEEYEPDRWQLNCEQKRESIEILRMKGNDLYKKGDYENAALQYREALTRIDNLLLNEKPGDSEWKELDKQNIILYLNLSQCYLNMELYYEAIGAADEVLRRDPTNEKAFFRKAKAETAVWDLDEAEKNLDMLVKYNVKLKNLAEQEKMKIAKLKEQRNSEQKNICKNMFNLISRH</sequence>
<dbReference type="Proteomes" id="UP000046393">
    <property type="component" value="Unplaced"/>
</dbReference>
<evidence type="ECO:0000256" key="4">
    <source>
        <dbReference type="ARBA" id="ARBA00022803"/>
    </source>
</evidence>
<reference evidence="9" key="1">
    <citation type="submission" date="2017-02" db="UniProtKB">
        <authorList>
            <consortium name="WormBaseParasite"/>
        </authorList>
    </citation>
    <scope>IDENTIFICATION</scope>
</reference>
<dbReference type="InterPro" id="IPR019734">
    <property type="entry name" value="TPR_rpt"/>
</dbReference>
<accession>A0A0N5AG40</accession>
<dbReference type="WBParaSite" id="SMUV_0000326901-mRNA-1">
    <property type="protein sequence ID" value="SMUV_0000326901-mRNA-1"/>
    <property type="gene ID" value="SMUV_0000326901"/>
</dbReference>
<evidence type="ECO:0000313" key="9">
    <source>
        <dbReference type="WBParaSite" id="SMUV_0000326901-mRNA-1"/>
    </source>
</evidence>
<evidence type="ECO:0000256" key="1">
    <source>
        <dbReference type="ARBA" id="ARBA00004496"/>
    </source>
</evidence>
<evidence type="ECO:0000259" key="7">
    <source>
        <dbReference type="Pfam" id="PF23322"/>
    </source>
</evidence>
<dbReference type="PROSITE" id="PS50005">
    <property type="entry name" value="TPR"/>
    <property type="match status" value="1"/>
</dbReference>
<keyword evidence="2" id="KW-0963">Cytoplasm</keyword>
<dbReference type="InterPro" id="IPR056277">
    <property type="entry name" value="PPIase_AIP"/>
</dbReference>
<evidence type="ECO:0000256" key="6">
    <source>
        <dbReference type="SAM" id="Coils"/>
    </source>
</evidence>
<evidence type="ECO:0000256" key="3">
    <source>
        <dbReference type="ARBA" id="ARBA00022737"/>
    </source>
</evidence>
<dbReference type="PANTHER" id="PTHR11242:SF0">
    <property type="entry name" value="TPR_REGION DOMAIN-CONTAINING PROTEIN"/>
    <property type="match status" value="1"/>
</dbReference>
<dbReference type="GO" id="GO:0003755">
    <property type="term" value="F:peptidyl-prolyl cis-trans isomerase activity"/>
    <property type="evidence" value="ECO:0007669"/>
    <property type="project" value="InterPro"/>
</dbReference>
<keyword evidence="8" id="KW-1185">Reference proteome</keyword>
<dbReference type="Gene3D" id="3.10.50.40">
    <property type="match status" value="1"/>
</dbReference>
<protein>
    <submittedName>
        <fullName evidence="9">TPR_REGION domain-containing protein</fullName>
    </submittedName>
</protein>
<dbReference type="SMART" id="SM00028">
    <property type="entry name" value="TPR"/>
    <property type="match status" value="2"/>
</dbReference>
<dbReference type="Pfam" id="PF23322">
    <property type="entry name" value="PPIase_AIP"/>
    <property type="match status" value="1"/>
</dbReference>
<dbReference type="PANTHER" id="PTHR11242">
    <property type="entry name" value="ARYL HYDROCARBON RECEPTOR INTERACTING PROTEIN RELATED"/>
    <property type="match status" value="1"/>
</dbReference>
<dbReference type="SUPFAM" id="SSF48452">
    <property type="entry name" value="TPR-like"/>
    <property type="match status" value="1"/>
</dbReference>
<dbReference type="Gene3D" id="1.25.40.10">
    <property type="entry name" value="Tetratricopeptide repeat domain"/>
    <property type="match status" value="1"/>
</dbReference>
<dbReference type="InterPro" id="IPR039663">
    <property type="entry name" value="AIP/AIPL1/TTC9"/>
</dbReference>
<feature type="domain" description="AIP/AIPL N-terminal FKBP-type PPIase" evidence="7">
    <location>
        <begin position="54"/>
        <end position="169"/>
    </location>
</feature>
<feature type="coiled-coil region" evidence="6">
    <location>
        <begin position="295"/>
        <end position="336"/>
    </location>
</feature>
<evidence type="ECO:0000256" key="5">
    <source>
        <dbReference type="PROSITE-ProRule" id="PRU00339"/>
    </source>
</evidence>
<evidence type="ECO:0000313" key="8">
    <source>
        <dbReference type="Proteomes" id="UP000046393"/>
    </source>
</evidence>
<dbReference type="InterPro" id="IPR046357">
    <property type="entry name" value="PPIase_dom_sf"/>
</dbReference>
<proteinExistence type="predicted"/>
<dbReference type="STRING" id="451379.A0A0N5AG40"/>
<evidence type="ECO:0000256" key="2">
    <source>
        <dbReference type="ARBA" id="ARBA00022490"/>
    </source>
</evidence>
<dbReference type="AlphaFoldDB" id="A0A0N5AG40"/>
<dbReference type="GO" id="GO:0005737">
    <property type="term" value="C:cytoplasm"/>
    <property type="evidence" value="ECO:0007669"/>
    <property type="project" value="UniProtKB-SubCell"/>
</dbReference>
<keyword evidence="4 5" id="KW-0802">TPR repeat</keyword>
<name>A0A0N5AG40_9BILA</name>